<dbReference type="AlphaFoldDB" id="A0A2T2X310"/>
<dbReference type="Proteomes" id="UP000242699">
    <property type="component" value="Unassembled WGS sequence"/>
</dbReference>
<sequence>MADRNFTGTAGVKFNMMVLRVAFLIALLLGLGSMLHIFRFTIVTLDLHIAAGVIVAVVIWFLAISLGRRKLKGTGALWTAAILMLIGGIVGLVFSIHSVAWGTAHLIIMVVAMILAEIGASTAIRS</sequence>
<reference evidence="2 3" key="1">
    <citation type="journal article" date="2014" name="BMC Genomics">
        <title>Comparison of environmental and isolate Sulfobacillus genomes reveals diverse carbon, sulfur, nitrogen, and hydrogen metabolisms.</title>
        <authorList>
            <person name="Justice N.B."/>
            <person name="Norman A."/>
            <person name="Brown C.T."/>
            <person name="Singh A."/>
            <person name="Thomas B.C."/>
            <person name="Banfield J.F."/>
        </authorList>
    </citation>
    <scope>NUCLEOTIDE SEQUENCE [LARGE SCALE GENOMIC DNA]</scope>
    <source>
        <strain evidence="2">AMDSBA1</strain>
    </source>
</reference>
<proteinExistence type="predicted"/>
<keyword evidence="1" id="KW-1133">Transmembrane helix</keyword>
<feature type="transmembrane region" description="Helical" evidence="1">
    <location>
        <begin position="21"/>
        <end position="41"/>
    </location>
</feature>
<keyword evidence="1" id="KW-0812">Transmembrane</keyword>
<comment type="caution">
    <text evidence="2">The sequence shown here is derived from an EMBL/GenBank/DDBJ whole genome shotgun (WGS) entry which is preliminary data.</text>
</comment>
<feature type="transmembrane region" description="Helical" evidence="1">
    <location>
        <begin position="47"/>
        <end position="64"/>
    </location>
</feature>
<keyword evidence="1" id="KW-0472">Membrane</keyword>
<dbReference type="EMBL" id="PXYT01000018">
    <property type="protein sequence ID" value="PSR28890.1"/>
    <property type="molecule type" value="Genomic_DNA"/>
</dbReference>
<feature type="transmembrane region" description="Helical" evidence="1">
    <location>
        <begin position="103"/>
        <end position="124"/>
    </location>
</feature>
<name>A0A2T2X310_9FIRM</name>
<gene>
    <name evidence="2" type="ORF">C7B43_09415</name>
</gene>
<evidence type="ECO:0000313" key="2">
    <source>
        <dbReference type="EMBL" id="PSR28890.1"/>
    </source>
</evidence>
<evidence type="ECO:0000313" key="3">
    <source>
        <dbReference type="Proteomes" id="UP000242699"/>
    </source>
</evidence>
<evidence type="ECO:0000256" key="1">
    <source>
        <dbReference type="SAM" id="Phobius"/>
    </source>
</evidence>
<feature type="transmembrane region" description="Helical" evidence="1">
    <location>
        <begin position="76"/>
        <end position="97"/>
    </location>
</feature>
<accession>A0A2T2X310</accession>
<organism evidence="2 3">
    <name type="scientific">Sulfobacillus benefaciens</name>
    <dbReference type="NCBI Taxonomy" id="453960"/>
    <lineage>
        <taxon>Bacteria</taxon>
        <taxon>Bacillati</taxon>
        <taxon>Bacillota</taxon>
        <taxon>Clostridia</taxon>
        <taxon>Eubacteriales</taxon>
        <taxon>Clostridiales Family XVII. Incertae Sedis</taxon>
        <taxon>Sulfobacillus</taxon>
    </lineage>
</organism>
<protein>
    <submittedName>
        <fullName evidence="2">Uncharacterized protein</fullName>
    </submittedName>
</protein>